<dbReference type="AlphaFoldDB" id="A0A9P9G3R5"/>
<name>A0A9P9G3R5_FUSSL</name>
<comment type="caution">
    <text evidence="1">The sequence shown here is derived from an EMBL/GenBank/DDBJ whole genome shotgun (WGS) entry which is preliminary data.</text>
</comment>
<protein>
    <submittedName>
        <fullName evidence="1">Uncharacterized protein</fullName>
    </submittedName>
</protein>
<reference evidence="1" key="1">
    <citation type="journal article" date="2021" name="Nat. Commun.">
        <title>Genetic determinants of endophytism in the Arabidopsis root mycobiome.</title>
        <authorList>
            <person name="Mesny F."/>
            <person name="Miyauchi S."/>
            <person name="Thiergart T."/>
            <person name="Pickel B."/>
            <person name="Atanasova L."/>
            <person name="Karlsson M."/>
            <person name="Huettel B."/>
            <person name="Barry K.W."/>
            <person name="Haridas S."/>
            <person name="Chen C."/>
            <person name="Bauer D."/>
            <person name="Andreopoulos W."/>
            <person name="Pangilinan J."/>
            <person name="LaButti K."/>
            <person name="Riley R."/>
            <person name="Lipzen A."/>
            <person name="Clum A."/>
            <person name="Drula E."/>
            <person name="Henrissat B."/>
            <person name="Kohler A."/>
            <person name="Grigoriev I.V."/>
            <person name="Martin F.M."/>
            <person name="Hacquard S."/>
        </authorList>
    </citation>
    <scope>NUCLEOTIDE SEQUENCE</scope>
    <source>
        <strain evidence="1">FSSC 5 MPI-SDFR-AT-0091</strain>
    </source>
</reference>
<sequence>MDEPKILLAELADLEELVNPSTADDSDDGGLDSYAGIGFVDELYASVDDEEVRSSNIGRDDFKIRHSSGNFKMKPTVLTLVKHFLAQMNESNFDASQAWEMYQRRYTMDYGRRASGSKAADPDDKYFPIFHLGMIGIVGRPLRPITSRSGFFDKVTFTLRYWHSSYVGKHVTTNLPFDIRNRTFRIATAASGNSGSS</sequence>
<gene>
    <name evidence="1" type="ORF">B0J15DRAFT_575091</name>
</gene>
<dbReference type="EMBL" id="JAGTJS010000033">
    <property type="protein sequence ID" value="KAH7231467.1"/>
    <property type="molecule type" value="Genomic_DNA"/>
</dbReference>
<evidence type="ECO:0000313" key="1">
    <source>
        <dbReference type="EMBL" id="KAH7231467.1"/>
    </source>
</evidence>
<keyword evidence="2" id="KW-1185">Reference proteome</keyword>
<dbReference type="Proteomes" id="UP000736672">
    <property type="component" value="Unassembled WGS sequence"/>
</dbReference>
<proteinExistence type="predicted"/>
<accession>A0A9P9G3R5</accession>
<evidence type="ECO:0000313" key="2">
    <source>
        <dbReference type="Proteomes" id="UP000736672"/>
    </source>
</evidence>
<dbReference type="OrthoDB" id="5028325at2759"/>
<organism evidence="1 2">
    <name type="scientific">Fusarium solani</name>
    <name type="common">Filamentous fungus</name>
    <dbReference type="NCBI Taxonomy" id="169388"/>
    <lineage>
        <taxon>Eukaryota</taxon>
        <taxon>Fungi</taxon>
        <taxon>Dikarya</taxon>
        <taxon>Ascomycota</taxon>
        <taxon>Pezizomycotina</taxon>
        <taxon>Sordariomycetes</taxon>
        <taxon>Hypocreomycetidae</taxon>
        <taxon>Hypocreales</taxon>
        <taxon>Nectriaceae</taxon>
        <taxon>Fusarium</taxon>
        <taxon>Fusarium solani species complex</taxon>
    </lineage>
</organism>